<comment type="caution">
    <text evidence="2">The sequence shown here is derived from an EMBL/GenBank/DDBJ whole genome shotgun (WGS) entry which is preliminary data.</text>
</comment>
<dbReference type="Proteomes" id="UP000772434">
    <property type="component" value="Unassembled WGS sequence"/>
</dbReference>
<evidence type="ECO:0008006" key="4">
    <source>
        <dbReference type="Google" id="ProtNLM"/>
    </source>
</evidence>
<dbReference type="CDD" id="cd22903">
    <property type="entry name" value="NI9M"/>
    <property type="match status" value="1"/>
</dbReference>
<dbReference type="InterPro" id="IPR039961">
    <property type="entry name" value="Nuo9.5"/>
</dbReference>
<dbReference type="AlphaFoldDB" id="A0A9P5PNR7"/>
<organism evidence="2 3">
    <name type="scientific">Rhodocollybia butyracea</name>
    <dbReference type="NCBI Taxonomy" id="206335"/>
    <lineage>
        <taxon>Eukaryota</taxon>
        <taxon>Fungi</taxon>
        <taxon>Dikarya</taxon>
        <taxon>Basidiomycota</taxon>
        <taxon>Agaricomycotina</taxon>
        <taxon>Agaricomycetes</taxon>
        <taxon>Agaricomycetidae</taxon>
        <taxon>Agaricales</taxon>
        <taxon>Marasmiineae</taxon>
        <taxon>Omphalotaceae</taxon>
        <taxon>Rhodocollybia</taxon>
    </lineage>
</organism>
<dbReference type="PANTHER" id="PTHR38488">
    <property type="entry name" value="OXIDOREDUCTASE 9.5 KDA SUBUNIT, PUTATIVE (AFU_ORTHOLOGUE AFUA_5G08980)-RELATED"/>
    <property type="match status" value="1"/>
</dbReference>
<dbReference type="EMBL" id="JADNRY010000084">
    <property type="protein sequence ID" value="KAF9066624.1"/>
    <property type="molecule type" value="Genomic_DNA"/>
</dbReference>
<dbReference type="PANTHER" id="PTHR38488:SF1">
    <property type="entry name" value="OXIDOREDUCTASE 9.5 KDA SUBUNIT, PUTATIVE (AFU_ORTHOLOGUE AFUA_5G08980)-RELATED"/>
    <property type="match status" value="1"/>
</dbReference>
<keyword evidence="1" id="KW-1133">Transmembrane helix</keyword>
<evidence type="ECO:0000313" key="3">
    <source>
        <dbReference type="Proteomes" id="UP000772434"/>
    </source>
</evidence>
<feature type="transmembrane region" description="Helical" evidence="1">
    <location>
        <begin position="24"/>
        <end position="45"/>
    </location>
</feature>
<dbReference type="OrthoDB" id="2093409at2759"/>
<keyword evidence="1" id="KW-0472">Membrane</keyword>
<keyword evidence="3" id="KW-1185">Reference proteome</keyword>
<name>A0A9P5PNR7_9AGAR</name>
<reference evidence="2" key="1">
    <citation type="submission" date="2020-11" db="EMBL/GenBank/DDBJ databases">
        <authorList>
            <consortium name="DOE Joint Genome Institute"/>
            <person name="Ahrendt S."/>
            <person name="Riley R."/>
            <person name="Andreopoulos W."/>
            <person name="Labutti K."/>
            <person name="Pangilinan J."/>
            <person name="Ruiz-Duenas F.J."/>
            <person name="Barrasa J.M."/>
            <person name="Sanchez-Garcia M."/>
            <person name="Camarero S."/>
            <person name="Miyauchi S."/>
            <person name="Serrano A."/>
            <person name="Linde D."/>
            <person name="Babiker R."/>
            <person name="Drula E."/>
            <person name="Ayuso-Fernandez I."/>
            <person name="Pacheco R."/>
            <person name="Padilla G."/>
            <person name="Ferreira P."/>
            <person name="Barriuso J."/>
            <person name="Kellner H."/>
            <person name="Castanera R."/>
            <person name="Alfaro M."/>
            <person name="Ramirez L."/>
            <person name="Pisabarro A.G."/>
            <person name="Kuo A."/>
            <person name="Tritt A."/>
            <person name="Lipzen A."/>
            <person name="He G."/>
            <person name="Yan M."/>
            <person name="Ng V."/>
            <person name="Cullen D."/>
            <person name="Martin F."/>
            <person name="Rosso M.-N."/>
            <person name="Henrissat B."/>
            <person name="Hibbett D."/>
            <person name="Martinez A.T."/>
            <person name="Grigoriev I.V."/>
        </authorList>
    </citation>
    <scope>NUCLEOTIDE SEQUENCE</scope>
    <source>
        <strain evidence="2">AH 40177</strain>
    </source>
</reference>
<evidence type="ECO:0000313" key="2">
    <source>
        <dbReference type="EMBL" id="KAF9066624.1"/>
    </source>
</evidence>
<evidence type="ECO:0000256" key="1">
    <source>
        <dbReference type="SAM" id="Phobius"/>
    </source>
</evidence>
<gene>
    <name evidence="2" type="ORF">BDP27DRAFT_1227132</name>
</gene>
<sequence>MASLFRPFQRSYNFMYRTAHEKPAIFYSVILGTIGPVMVVVIPPIREHFGYVPPPEIPSSYPCEPRRPISGYEDE</sequence>
<proteinExistence type="predicted"/>
<protein>
    <recommendedName>
        <fullName evidence="4">NADH-ubiquinone oxidoreductase 9.5 kDa subunit</fullName>
    </recommendedName>
</protein>
<accession>A0A9P5PNR7</accession>
<keyword evidence="1" id="KW-0812">Transmembrane</keyword>